<dbReference type="Proteomes" id="UP000182985">
    <property type="component" value="Unassembled WGS sequence"/>
</dbReference>
<accession>A0A1J6HVH2</accession>
<evidence type="ECO:0000313" key="1">
    <source>
        <dbReference type="EMBL" id="OIS92199.1"/>
    </source>
</evidence>
<dbReference type="EMBL" id="MOEC01000019">
    <property type="protein sequence ID" value="OIS92199.1"/>
    <property type="molecule type" value="Genomic_DNA"/>
</dbReference>
<evidence type="ECO:0000313" key="2">
    <source>
        <dbReference type="Proteomes" id="UP000182985"/>
    </source>
</evidence>
<comment type="caution">
    <text evidence="1">The sequence shown here is derived from an EMBL/GenBank/DDBJ whole genome shotgun (WGS) entry which is preliminary data.</text>
</comment>
<gene>
    <name evidence="1" type="ORF">BLA27_17755</name>
</gene>
<organism evidence="1 2">
    <name type="scientific">Brucella cytisi</name>
    <dbReference type="NCBI Taxonomy" id="407152"/>
    <lineage>
        <taxon>Bacteria</taxon>
        <taxon>Pseudomonadati</taxon>
        <taxon>Pseudomonadota</taxon>
        <taxon>Alphaproteobacteria</taxon>
        <taxon>Hyphomicrobiales</taxon>
        <taxon>Brucellaceae</taxon>
        <taxon>Brucella/Ochrobactrum group</taxon>
        <taxon>Brucella</taxon>
    </lineage>
</organism>
<sequence>MRCNADGALVRLLAGMIAIGSGRIDQHMADAPLFQHMPHHAFGKRRTADIACANEKNAGRGLCGYGYDHGTLALMIS</sequence>
<name>A0A1J6HVH2_9HYPH</name>
<dbReference type="AlphaFoldDB" id="A0A1J6HVH2"/>
<reference evidence="1 2" key="1">
    <citation type="submission" date="2016-10" db="EMBL/GenBank/DDBJ databases">
        <title>The Draft Genome Sequence of the Potato Rhizosphere Bacteria Ochrobactrum sp. IPA7.2.</title>
        <authorList>
            <person name="Gogoleva N.E."/>
            <person name="Khlopko Y.A."/>
            <person name="Burygin G.L."/>
            <person name="Plotnikov A.O."/>
        </authorList>
    </citation>
    <scope>NUCLEOTIDE SEQUENCE [LARGE SCALE GENOMIC DNA]</scope>
    <source>
        <strain evidence="1 2">IPA7.2</strain>
    </source>
</reference>
<keyword evidence="2" id="KW-1185">Reference proteome</keyword>
<proteinExistence type="predicted"/>
<protein>
    <submittedName>
        <fullName evidence="1">Protein tyrosine phosphatase</fullName>
    </submittedName>
</protein>